<reference evidence="2" key="1">
    <citation type="submission" date="2021-04" db="EMBL/GenBank/DDBJ databases">
        <title>Proteiniclasticum sedimins sp. nov., an obligate anaerobic bacterium isolated from anaerobic sludge.</title>
        <authorList>
            <person name="Liu J."/>
        </authorList>
    </citation>
    <scope>NUCLEOTIDE SEQUENCE</scope>
    <source>
        <strain evidence="2">BAD-10</strain>
    </source>
</reference>
<accession>A0A941HQA1</accession>
<name>A0A941HQA1_9CLOT</name>
<keyword evidence="1" id="KW-0812">Transmembrane</keyword>
<dbReference type="Proteomes" id="UP000675379">
    <property type="component" value="Unassembled WGS sequence"/>
</dbReference>
<evidence type="ECO:0000313" key="2">
    <source>
        <dbReference type="EMBL" id="MBR0576236.1"/>
    </source>
</evidence>
<feature type="transmembrane region" description="Helical" evidence="1">
    <location>
        <begin position="151"/>
        <end position="172"/>
    </location>
</feature>
<comment type="caution">
    <text evidence="2">The sequence shown here is derived from an EMBL/GenBank/DDBJ whole genome shotgun (WGS) entry which is preliminary data.</text>
</comment>
<dbReference type="RefSeq" id="WP_211801071.1">
    <property type="nucleotide sequence ID" value="NZ_JAGSCS010000008.1"/>
</dbReference>
<keyword evidence="1" id="KW-0472">Membrane</keyword>
<gene>
    <name evidence="2" type="ORF">KCG48_07750</name>
</gene>
<organism evidence="2 3">
    <name type="scientific">Proteiniclasticum sediminis</name>
    <dbReference type="NCBI Taxonomy" id="2804028"/>
    <lineage>
        <taxon>Bacteria</taxon>
        <taxon>Bacillati</taxon>
        <taxon>Bacillota</taxon>
        <taxon>Clostridia</taxon>
        <taxon>Eubacteriales</taxon>
        <taxon>Clostridiaceae</taxon>
        <taxon>Proteiniclasticum</taxon>
    </lineage>
</organism>
<feature type="transmembrane region" description="Helical" evidence="1">
    <location>
        <begin position="48"/>
        <end position="67"/>
    </location>
</feature>
<evidence type="ECO:0008006" key="4">
    <source>
        <dbReference type="Google" id="ProtNLM"/>
    </source>
</evidence>
<evidence type="ECO:0000256" key="1">
    <source>
        <dbReference type="SAM" id="Phobius"/>
    </source>
</evidence>
<dbReference type="AlphaFoldDB" id="A0A941HQA1"/>
<feature type="transmembrane region" description="Helical" evidence="1">
    <location>
        <begin position="9"/>
        <end position="28"/>
    </location>
</feature>
<protein>
    <recommendedName>
        <fullName evidence="4">Peptidase M50 domain-containing protein</fullName>
    </recommendedName>
</protein>
<evidence type="ECO:0000313" key="3">
    <source>
        <dbReference type="Proteomes" id="UP000675379"/>
    </source>
</evidence>
<proteinExistence type="predicted"/>
<keyword evidence="1" id="KW-1133">Transmembrane helix</keyword>
<dbReference type="EMBL" id="JAGSCS010000008">
    <property type="protein sequence ID" value="MBR0576236.1"/>
    <property type="molecule type" value="Genomic_DNA"/>
</dbReference>
<sequence length="370" mass="41017">MNPKTKKTLFLILGTVAAGIALGVYLALGNPAFNPFEQFSLGEIYGGLFLFVIGIQVITAIHELGHLTMGKILGYRFGQLRVGRLVITRVNTQLKLSLIKNQGYGGLCAMFPSEGSTLKAYALFASGGILANALTGTLLLFSASWGGLSPVLRFSLQLTGAFSLVFGLLNAFPYHSMNQPTDGLVVWSILGDKPLAKDLYAMQLVSSQLMAGIRPREMTIPSEDPEKGFTAQGASLMLYRYFQHMDREEIPEAGKVLQVLREHLEELPPFTLPAFYYELIFYALLTQDLEEARKYYALAGKILQTDQDINGLRVKAYYAALEEQDREKARAFAREGLQVEQHFPLAGQGIYEGDLLRQLLQRLDEDSSRS</sequence>
<feature type="transmembrane region" description="Helical" evidence="1">
    <location>
        <begin position="120"/>
        <end position="145"/>
    </location>
</feature>
<keyword evidence="3" id="KW-1185">Reference proteome</keyword>